<evidence type="ECO:0000256" key="4">
    <source>
        <dbReference type="ARBA" id="ARBA00022692"/>
    </source>
</evidence>
<feature type="signal peptide" evidence="8">
    <location>
        <begin position="1"/>
        <end position="22"/>
    </location>
</feature>
<dbReference type="GO" id="GO:0009279">
    <property type="term" value="C:cell outer membrane"/>
    <property type="evidence" value="ECO:0007669"/>
    <property type="project" value="UniProtKB-SubCell"/>
</dbReference>
<name>A0A255ZA10_9FLAO</name>
<dbReference type="Gene3D" id="2.170.130.10">
    <property type="entry name" value="TonB-dependent receptor, plug domain"/>
    <property type="match status" value="1"/>
</dbReference>
<dbReference type="NCBIfam" id="TIGR04056">
    <property type="entry name" value="OMP_RagA_SusC"/>
    <property type="match status" value="1"/>
</dbReference>
<evidence type="ECO:0000313" key="11">
    <source>
        <dbReference type="Proteomes" id="UP000216605"/>
    </source>
</evidence>
<dbReference type="EMBL" id="NOXV01000227">
    <property type="protein sequence ID" value="OYQ38251.1"/>
    <property type="molecule type" value="Genomic_DNA"/>
</dbReference>
<evidence type="ECO:0000313" key="10">
    <source>
        <dbReference type="EMBL" id="OYQ38251.1"/>
    </source>
</evidence>
<dbReference type="AlphaFoldDB" id="A0A255ZA10"/>
<dbReference type="OrthoDB" id="9768177at2"/>
<evidence type="ECO:0000256" key="7">
    <source>
        <dbReference type="PROSITE-ProRule" id="PRU01360"/>
    </source>
</evidence>
<gene>
    <name evidence="10" type="ORF">CHU92_05945</name>
</gene>
<sequence>MRSKFTWIMALFMVLTFNLSFAQEKTVTGTVSDDAGQPLPGVSILVRGTNKSTTTDFDGNYSISVSVGQVLEFSFVGFTSQSATITAASGVINIKLEEGQVIGVIVKDAYRTVSERKATFATTTISAEAFENRGNASIIQSMQGQIAGLSIGTGSGQPGADSAIILRGVGTINGNFEPLFIVDGVPVDEDGFRSINPNDYASITTLKDAAATSIYGNRGSNGVIVLTTKRGSYNQDLKFRYTSQFGYNELQPVNIDLMTSRELLQFQKRSGQGLGSTLSDAEIDVLSRQANTNWSDIFFRKGTTKLHDLSMSVGSANTNNFTSFSYFEQDGIFINTNLKRFTLRNNFTGRSQDQKFEYSLNFNANFSRQSGLDGAGTNSIFFAPFRAALQGLPYLSPYDANGNITRDGGIAPGNTDAITADNAPYVLLNSSLMNTDIEDEFKLITGLNAKYTFMKNVTAGMQLGLDYSQFKALERIHPESILGPFQANGTNTTQFGGLQQESTSRDFRFNSLFTLNYNNTFADAHTIDLTGYVEYIKNHFDSFGFVQRGLDPRLVGTGAAFIDGETVEGTLRPYIPTVSSGKAEEGLFSYFANFDYDYKGKYGFNATVRRDNSFRFIDENKWATFYSLGGRWNIDEESFMEKLPFVDQLKLRASFGTTGNQRINNGSYSALNFTRNLYTQSGGYNGTPGTVPGQIANPDLRWEVTEQTNVGLDFGLFGNRLSGTVDVYRKFTRDLFQSTPISAVNATTDIDTNTGALENKGVELFLKYVIYDKNGWNISVDANTAYNQNRMRDLPDSYNGIIQPTGSATTLEGYPLNTFYVVRYAGVNPSNGNALFYTRDGGLTETIRDEDRVNTGKSSLPVWTGGFNTRVSYKGFEFSTQWSYVADIYRNNLDYADLEETNLVNDGTNRAVSAGTAWQNPGDITSVPRVGNQYNSVDYINSTDRYLEDASFLRLRNVLLGYNFDKKILEKLPFSGVRLYIQAENLVTFTSYRGWDAESNFRTTDRGQYPTPKIYTLGAVVNF</sequence>
<evidence type="ECO:0000256" key="6">
    <source>
        <dbReference type="ARBA" id="ARBA00023237"/>
    </source>
</evidence>
<dbReference type="SUPFAM" id="SSF56935">
    <property type="entry name" value="Porins"/>
    <property type="match status" value="1"/>
</dbReference>
<keyword evidence="4 7" id="KW-0812">Transmembrane</keyword>
<comment type="subcellular location">
    <subcellularLocation>
        <location evidence="1 7">Cell outer membrane</location>
        <topology evidence="1 7">Multi-pass membrane protein</topology>
    </subcellularLocation>
</comment>
<dbReference type="Pfam" id="PF07715">
    <property type="entry name" value="Plug"/>
    <property type="match status" value="1"/>
</dbReference>
<dbReference type="InterPro" id="IPR036942">
    <property type="entry name" value="Beta-barrel_TonB_sf"/>
</dbReference>
<evidence type="ECO:0000256" key="5">
    <source>
        <dbReference type="ARBA" id="ARBA00023136"/>
    </source>
</evidence>
<evidence type="ECO:0000256" key="1">
    <source>
        <dbReference type="ARBA" id="ARBA00004571"/>
    </source>
</evidence>
<dbReference type="PROSITE" id="PS52016">
    <property type="entry name" value="TONB_DEPENDENT_REC_3"/>
    <property type="match status" value="1"/>
</dbReference>
<dbReference type="Pfam" id="PF13715">
    <property type="entry name" value="CarbopepD_reg_2"/>
    <property type="match status" value="1"/>
</dbReference>
<evidence type="ECO:0000256" key="2">
    <source>
        <dbReference type="ARBA" id="ARBA00022448"/>
    </source>
</evidence>
<dbReference type="InterPro" id="IPR008969">
    <property type="entry name" value="CarboxyPept-like_regulatory"/>
</dbReference>
<comment type="similarity">
    <text evidence="7">Belongs to the TonB-dependent receptor family.</text>
</comment>
<proteinExistence type="inferred from homology"/>
<keyword evidence="5 7" id="KW-0472">Membrane</keyword>
<protein>
    <recommendedName>
        <fullName evidence="9">TonB-dependent receptor plug domain-containing protein</fullName>
    </recommendedName>
</protein>
<evidence type="ECO:0000259" key="9">
    <source>
        <dbReference type="Pfam" id="PF07715"/>
    </source>
</evidence>
<comment type="caution">
    <text evidence="10">The sequence shown here is derived from an EMBL/GenBank/DDBJ whole genome shotgun (WGS) entry which is preliminary data.</text>
</comment>
<dbReference type="Gene3D" id="2.40.170.20">
    <property type="entry name" value="TonB-dependent receptor, beta-barrel domain"/>
    <property type="match status" value="1"/>
</dbReference>
<feature type="domain" description="TonB-dependent receptor plug" evidence="9">
    <location>
        <begin position="115"/>
        <end position="223"/>
    </location>
</feature>
<keyword evidence="8" id="KW-0732">Signal</keyword>
<organism evidence="10 11">
    <name type="scientific">Flavobacterium cyanobacteriorum</name>
    <dbReference type="NCBI Taxonomy" id="2022802"/>
    <lineage>
        <taxon>Bacteria</taxon>
        <taxon>Pseudomonadati</taxon>
        <taxon>Bacteroidota</taxon>
        <taxon>Flavobacteriia</taxon>
        <taxon>Flavobacteriales</taxon>
        <taxon>Flavobacteriaceae</taxon>
        <taxon>Flavobacterium</taxon>
    </lineage>
</organism>
<dbReference type="InterPro" id="IPR023996">
    <property type="entry name" value="TonB-dep_OMP_SusC/RagA"/>
</dbReference>
<evidence type="ECO:0000256" key="3">
    <source>
        <dbReference type="ARBA" id="ARBA00022452"/>
    </source>
</evidence>
<dbReference type="InterPro" id="IPR037066">
    <property type="entry name" value="Plug_dom_sf"/>
</dbReference>
<keyword evidence="6 7" id="KW-0998">Cell outer membrane</keyword>
<dbReference type="SUPFAM" id="SSF49464">
    <property type="entry name" value="Carboxypeptidase regulatory domain-like"/>
    <property type="match status" value="1"/>
</dbReference>
<feature type="chain" id="PRO_5012491115" description="TonB-dependent receptor plug domain-containing protein" evidence="8">
    <location>
        <begin position="23"/>
        <end position="1023"/>
    </location>
</feature>
<dbReference type="InterPro" id="IPR039426">
    <property type="entry name" value="TonB-dep_rcpt-like"/>
</dbReference>
<evidence type="ECO:0000256" key="8">
    <source>
        <dbReference type="SAM" id="SignalP"/>
    </source>
</evidence>
<dbReference type="Proteomes" id="UP000216605">
    <property type="component" value="Unassembled WGS sequence"/>
</dbReference>
<keyword evidence="11" id="KW-1185">Reference proteome</keyword>
<keyword evidence="3 7" id="KW-1134">Transmembrane beta strand</keyword>
<dbReference type="InterPro" id="IPR012910">
    <property type="entry name" value="Plug_dom"/>
</dbReference>
<dbReference type="RefSeq" id="WP_094413582.1">
    <property type="nucleotide sequence ID" value="NZ_NOXV01000227.1"/>
</dbReference>
<accession>A0A255ZA10</accession>
<dbReference type="Gene3D" id="2.60.40.1120">
    <property type="entry name" value="Carboxypeptidase-like, regulatory domain"/>
    <property type="match status" value="1"/>
</dbReference>
<keyword evidence="2 7" id="KW-0813">Transport</keyword>
<reference evidence="10 11" key="1">
    <citation type="submission" date="2017-07" db="EMBL/GenBank/DDBJ databases">
        <title>Flavobacterium cyanobacteriorum sp. nov., isolated from cyanobacterial aggregates in a eutrophic lake.</title>
        <authorList>
            <person name="Cai H."/>
        </authorList>
    </citation>
    <scope>NUCLEOTIDE SEQUENCE [LARGE SCALE GENOMIC DNA]</scope>
    <source>
        <strain evidence="10 11">TH021</strain>
    </source>
</reference>